<reference evidence="2" key="1">
    <citation type="journal article" date="2014" name="Genome Announc.">
        <title>De novo whole-genome sequence and genome annotation of Lichtheimia ramosa.</title>
        <authorList>
            <person name="Linde J."/>
            <person name="Schwartze V."/>
            <person name="Binder U."/>
            <person name="Lass-Florl C."/>
            <person name="Voigt K."/>
            <person name="Horn F."/>
        </authorList>
    </citation>
    <scope>NUCLEOTIDE SEQUENCE</scope>
    <source>
        <strain evidence="2">JMRC FSU:6197</strain>
    </source>
</reference>
<sequence>MSSRFVEHFKADQTHTPSSSTPVANNTTDSSFEEEGQDNLAGKVKRLFGTIRKKDISTQQPSSLVSSQEDSNNSVSSSS</sequence>
<feature type="compositionally biased region" description="Polar residues" evidence="1">
    <location>
        <begin position="14"/>
        <end position="30"/>
    </location>
</feature>
<dbReference type="OrthoDB" id="2265114at2759"/>
<gene>
    <name evidence="2" type="ORF">LRAMOSA06907</name>
</gene>
<proteinExistence type="predicted"/>
<accession>A0A077W987</accession>
<protein>
    <submittedName>
        <fullName evidence="2">Uncharacterized protein</fullName>
    </submittedName>
</protein>
<name>A0A077W987_9FUNG</name>
<evidence type="ECO:0000256" key="1">
    <source>
        <dbReference type="SAM" id="MobiDB-lite"/>
    </source>
</evidence>
<evidence type="ECO:0000313" key="2">
    <source>
        <dbReference type="EMBL" id="CDS03952.1"/>
    </source>
</evidence>
<feature type="compositionally biased region" description="Low complexity" evidence="1">
    <location>
        <begin position="65"/>
        <end position="79"/>
    </location>
</feature>
<feature type="compositionally biased region" description="Basic and acidic residues" evidence="1">
    <location>
        <begin position="1"/>
        <end position="13"/>
    </location>
</feature>
<dbReference type="EMBL" id="LK023314">
    <property type="protein sequence ID" value="CDS03952.1"/>
    <property type="molecule type" value="Genomic_DNA"/>
</dbReference>
<feature type="region of interest" description="Disordered" evidence="1">
    <location>
        <begin position="52"/>
        <end position="79"/>
    </location>
</feature>
<feature type="region of interest" description="Disordered" evidence="1">
    <location>
        <begin position="1"/>
        <end position="40"/>
    </location>
</feature>
<dbReference type="AlphaFoldDB" id="A0A077W987"/>
<organism evidence="2">
    <name type="scientific">Lichtheimia ramosa</name>
    <dbReference type="NCBI Taxonomy" id="688394"/>
    <lineage>
        <taxon>Eukaryota</taxon>
        <taxon>Fungi</taxon>
        <taxon>Fungi incertae sedis</taxon>
        <taxon>Mucoromycota</taxon>
        <taxon>Mucoromycotina</taxon>
        <taxon>Mucoromycetes</taxon>
        <taxon>Mucorales</taxon>
        <taxon>Lichtheimiaceae</taxon>
        <taxon>Lichtheimia</taxon>
    </lineage>
</organism>